<dbReference type="CDD" id="cd17320">
    <property type="entry name" value="MFS_MdfA_MDR_like"/>
    <property type="match status" value="1"/>
</dbReference>
<dbReference type="PRINTS" id="PR01036">
    <property type="entry name" value="TCRTETB"/>
</dbReference>
<keyword evidence="6 8" id="KW-1133">Transmembrane helix</keyword>
<dbReference type="InterPro" id="IPR020846">
    <property type="entry name" value="MFS_dom"/>
</dbReference>
<feature type="transmembrane region" description="Helical" evidence="8">
    <location>
        <begin position="340"/>
        <end position="362"/>
    </location>
</feature>
<evidence type="ECO:0000256" key="8">
    <source>
        <dbReference type="RuleBase" id="RU365088"/>
    </source>
</evidence>
<gene>
    <name evidence="10" type="ORF">BUE93_19525</name>
</gene>
<feature type="transmembrane region" description="Helical" evidence="8">
    <location>
        <begin position="136"/>
        <end position="155"/>
    </location>
</feature>
<dbReference type="PROSITE" id="PS50850">
    <property type="entry name" value="MFS"/>
    <property type="match status" value="1"/>
</dbReference>
<sequence length="408" mass="43224">MANTHPKQPRLLLLTITMMSVIGLVASDIFLPALPNIVEHFHISASQGQSMLGNFLFGIALMQLFYGPLSDSLGRRRLLLLGIALFSVTSIAIPYAQDFHQVLLLRMLQAIGACAGITLGRAIVGDLFSKEDAGKVFLTIFPVVGMSPAIAPLIGGQLSNAWGWQACFIFSMLFGLALIALILTQLSETLPPTRRRQLSLGQVAQAYRTLLGTLRFWHYAIIPCVAYSVYFAYIAESPFLLQAQGVPRNLIGYSYISLSATYVAGNLLARRLMPRGHSSDQLLAMGYKIFLAGGVALLLATTLLPHSFPACIAAISILTLGNGFLLPLGTSGAVTCVPSLAGSASGLMGALQIASAALTANCIGQLSQHQPGRFGIVVLALVAAGFALFHWLGASAKAGQPASETGRV</sequence>
<keyword evidence="3 8" id="KW-0813">Transport</keyword>
<dbReference type="RefSeq" id="WP_189339012.1">
    <property type="nucleotide sequence ID" value="NZ_MTBD01000036.1"/>
</dbReference>
<feature type="transmembrane region" description="Helical" evidence="8">
    <location>
        <begin position="216"/>
        <end position="235"/>
    </location>
</feature>
<evidence type="ECO:0000256" key="2">
    <source>
        <dbReference type="ARBA" id="ARBA00006236"/>
    </source>
</evidence>
<accession>A0A2S9WZV9</accession>
<keyword evidence="5 8" id="KW-0812">Transmembrane</keyword>
<dbReference type="EMBL" id="MTBD01000036">
    <property type="protein sequence ID" value="PRP68936.1"/>
    <property type="molecule type" value="Genomic_DNA"/>
</dbReference>
<dbReference type="InterPro" id="IPR036259">
    <property type="entry name" value="MFS_trans_sf"/>
</dbReference>
<evidence type="ECO:0000256" key="4">
    <source>
        <dbReference type="ARBA" id="ARBA00022475"/>
    </source>
</evidence>
<feature type="transmembrane region" description="Helical" evidence="8">
    <location>
        <begin position="374"/>
        <end position="393"/>
    </location>
</feature>
<comment type="caution">
    <text evidence="10">The sequence shown here is derived from an EMBL/GenBank/DDBJ whole genome shotgun (WGS) entry which is preliminary data.</text>
</comment>
<dbReference type="InterPro" id="IPR011701">
    <property type="entry name" value="MFS"/>
</dbReference>
<proteinExistence type="inferred from homology"/>
<feature type="transmembrane region" description="Helical" evidence="8">
    <location>
        <begin position="12"/>
        <end position="31"/>
    </location>
</feature>
<feature type="transmembrane region" description="Helical" evidence="8">
    <location>
        <begin position="161"/>
        <end position="186"/>
    </location>
</feature>
<evidence type="ECO:0000259" key="9">
    <source>
        <dbReference type="PROSITE" id="PS50850"/>
    </source>
</evidence>
<feature type="transmembrane region" description="Helical" evidence="8">
    <location>
        <begin position="103"/>
        <end position="124"/>
    </location>
</feature>
<comment type="subcellular location">
    <subcellularLocation>
        <location evidence="8">Cell inner membrane</location>
        <topology evidence="8">Multi-pass membrane protein</topology>
    </subcellularLocation>
    <subcellularLocation>
        <location evidence="1">Cell membrane</location>
        <topology evidence="1">Multi-pass membrane protein</topology>
    </subcellularLocation>
</comment>
<dbReference type="AlphaFoldDB" id="A0A2S9WZV9"/>
<keyword evidence="7 8" id="KW-0472">Membrane</keyword>
<name>A0A2S9WZV9_9NEIS</name>
<comment type="similarity">
    <text evidence="2 8">Belongs to the major facilitator superfamily. Bcr/CmlA family.</text>
</comment>
<evidence type="ECO:0000313" key="11">
    <source>
        <dbReference type="Proteomes" id="UP000239469"/>
    </source>
</evidence>
<dbReference type="GO" id="GO:1990961">
    <property type="term" value="P:xenobiotic detoxification by transmembrane export across the plasma membrane"/>
    <property type="evidence" value="ECO:0007669"/>
    <property type="project" value="InterPro"/>
</dbReference>
<evidence type="ECO:0000256" key="3">
    <source>
        <dbReference type="ARBA" id="ARBA00022448"/>
    </source>
</evidence>
<dbReference type="Pfam" id="PF07690">
    <property type="entry name" value="MFS_1"/>
    <property type="match status" value="1"/>
</dbReference>
<dbReference type="GO" id="GO:0042910">
    <property type="term" value="F:xenobiotic transmembrane transporter activity"/>
    <property type="evidence" value="ECO:0007669"/>
    <property type="project" value="InterPro"/>
</dbReference>
<evidence type="ECO:0000256" key="6">
    <source>
        <dbReference type="ARBA" id="ARBA00022989"/>
    </source>
</evidence>
<reference evidence="10 11" key="1">
    <citation type="submission" date="2017-01" db="EMBL/GenBank/DDBJ databases">
        <title>New insights into the genetic diversity of Chromobacterium isolated from tropical freshwater lake.</title>
        <authorList>
            <person name="Santos A.B."/>
            <person name="Nascimento A.M."/>
            <person name="Da Silva P.C."/>
        </authorList>
    </citation>
    <scope>NUCLEOTIDE SEQUENCE [LARGE SCALE GENOMIC DNA]</scope>
    <source>
        <strain evidence="10 11">56AF</strain>
    </source>
</reference>
<dbReference type="GO" id="GO:0005886">
    <property type="term" value="C:plasma membrane"/>
    <property type="evidence" value="ECO:0007669"/>
    <property type="project" value="UniProtKB-SubCell"/>
</dbReference>
<evidence type="ECO:0000313" key="10">
    <source>
        <dbReference type="EMBL" id="PRP68936.1"/>
    </source>
</evidence>
<keyword evidence="4" id="KW-1003">Cell membrane</keyword>
<feature type="transmembrane region" description="Helical" evidence="8">
    <location>
        <begin position="51"/>
        <end position="69"/>
    </location>
</feature>
<dbReference type="NCBIfam" id="TIGR00710">
    <property type="entry name" value="efflux_Bcr_CflA"/>
    <property type="match status" value="1"/>
</dbReference>
<protein>
    <recommendedName>
        <fullName evidence="8">Bcr/CflA family efflux transporter</fullName>
    </recommendedName>
</protein>
<comment type="caution">
    <text evidence="8">Lacks conserved residue(s) required for the propagation of feature annotation.</text>
</comment>
<dbReference type="PANTHER" id="PTHR23502:SF132">
    <property type="entry name" value="POLYAMINE TRANSPORTER 2-RELATED"/>
    <property type="match status" value="1"/>
</dbReference>
<feature type="transmembrane region" description="Helical" evidence="8">
    <location>
        <begin position="78"/>
        <end position="97"/>
    </location>
</feature>
<keyword evidence="8" id="KW-0997">Cell inner membrane</keyword>
<organism evidence="10 11">
    <name type="scientific">Chromobacterium amazonense</name>
    <dbReference type="NCBI Taxonomy" id="1382803"/>
    <lineage>
        <taxon>Bacteria</taxon>
        <taxon>Pseudomonadati</taxon>
        <taxon>Pseudomonadota</taxon>
        <taxon>Betaproteobacteria</taxon>
        <taxon>Neisseriales</taxon>
        <taxon>Chromobacteriaceae</taxon>
        <taxon>Chromobacterium</taxon>
    </lineage>
</organism>
<feature type="transmembrane region" description="Helical" evidence="8">
    <location>
        <begin position="250"/>
        <end position="269"/>
    </location>
</feature>
<evidence type="ECO:0000256" key="5">
    <source>
        <dbReference type="ARBA" id="ARBA00022692"/>
    </source>
</evidence>
<evidence type="ECO:0000256" key="1">
    <source>
        <dbReference type="ARBA" id="ARBA00004651"/>
    </source>
</evidence>
<dbReference type="PANTHER" id="PTHR23502">
    <property type="entry name" value="MAJOR FACILITATOR SUPERFAMILY"/>
    <property type="match status" value="1"/>
</dbReference>
<dbReference type="InterPro" id="IPR004812">
    <property type="entry name" value="Efflux_drug-R_Bcr/CmlA"/>
</dbReference>
<dbReference type="Proteomes" id="UP000239469">
    <property type="component" value="Unassembled WGS sequence"/>
</dbReference>
<feature type="transmembrane region" description="Helical" evidence="8">
    <location>
        <begin position="289"/>
        <end position="320"/>
    </location>
</feature>
<dbReference type="SUPFAM" id="SSF103473">
    <property type="entry name" value="MFS general substrate transporter"/>
    <property type="match status" value="1"/>
</dbReference>
<feature type="domain" description="Major facilitator superfamily (MFS) profile" evidence="9">
    <location>
        <begin position="12"/>
        <end position="397"/>
    </location>
</feature>
<evidence type="ECO:0000256" key="7">
    <source>
        <dbReference type="ARBA" id="ARBA00023136"/>
    </source>
</evidence>
<dbReference type="Gene3D" id="1.20.1720.10">
    <property type="entry name" value="Multidrug resistance protein D"/>
    <property type="match status" value="1"/>
</dbReference>